<organism evidence="4 5">
    <name type="scientific">Tetrapyrgos nigripes</name>
    <dbReference type="NCBI Taxonomy" id="182062"/>
    <lineage>
        <taxon>Eukaryota</taxon>
        <taxon>Fungi</taxon>
        <taxon>Dikarya</taxon>
        <taxon>Basidiomycota</taxon>
        <taxon>Agaricomycotina</taxon>
        <taxon>Agaricomycetes</taxon>
        <taxon>Agaricomycetidae</taxon>
        <taxon>Agaricales</taxon>
        <taxon>Marasmiineae</taxon>
        <taxon>Marasmiaceae</taxon>
        <taxon>Tetrapyrgos</taxon>
    </lineage>
</organism>
<comment type="caution">
    <text evidence="4">The sequence shown here is derived from an EMBL/GenBank/DDBJ whole genome shotgun (WGS) entry which is preliminary data.</text>
</comment>
<proteinExistence type="predicted"/>
<sequence length="895" mass="99079">MDKIIDVLAALEAGKIPSHQQVSQFFDYLNSTILSDVEGKGFSQQGLLLASRARETLAAYQLLGEHKNKDNLLQEALWHLNQADIAVNPSAVTENVPSVNVQVGSTGMDIDKDEAKEDAKAIASSLRTLIQIVWNSVTSEGSGLFQDFASFSRLSLADAAEIIEHQAGQAKETLRRVDQEVQEDKRDAIGRDKQRLEEEKDPQVAWEHGMDTVKDVGSATIGVTREGAAKVSDTASRVSSKAQESFYRMCDRAQNDQSYQQSLSILFDTVQKWINRGFTAASNVADSTHVSTSGGPSQSNTPLSSLIEDPTPEKHISKALDGFQTLIERLSHASLDKLITSARNCVFDIREDQDLRTWFDEFFAYLQKSITESGYTRSDEAKAARKDLKARWRAMLDGDNDFARKWKTDYEAFSTETKAFQRGIEGDEDLKRVRLAHQRLGDAIEKGVVEKTKEAGGQAENLLGSAMEQVSWFWQDIFKVYIPWAIEQLKDIPIPRTEFKDETSELVLENLDISSVNLLPSHVYVRNITDVDVIAPASSSPLDTKTQVGNLIRVHAQAIQLSLNDISFYYKDKSATFAPGEFTGLLSLTLPPKGIDVDLKLRLIPASAVTTVVPVVSSATKTSAVTPSSSMTNQAVPTPATKSITIPQRDYYKSFHVVEQLSVNIADDVELEIKESNHQIFVNAFKPIFTARFKDAMERVLRAQLQTLIESADGFAYDVSRRAEVVEDTGVPSGVAYTAALWSAFGRIWKDGLESLRHSDVKTEFRVTGTGLIVEEKKINLETGEVSERPSAALAIGAEPQILSGEKSGPIGTASESLEDRVRNVTGQVAEQTGMNVDQVEQLRKQDLGEVKKEVNELVKEGKRQIKGFWDAVETKKSVEERSEGWKSQAFDVKS</sequence>
<evidence type="ECO:0000259" key="2">
    <source>
        <dbReference type="Pfam" id="PF14613"/>
    </source>
</evidence>
<dbReference type="OrthoDB" id="19394at2759"/>
<evidence type="ECO:0000256" key="1">
    <source>
        <dbReference type="SAM" id="MobiDB-lite"/>
    </source>
</evidence>
<dbReference type="Proteomes" id="UP000559256">
    <property type="component" value="Unassembled WGS sequence"/>
</dbReference>
<dbReference type="PANTHER" id="PTHR31138">
    <property type="entry name" value="CHROMOSOME 19, WHOLE GENOME SHOTGUN SEQUENCE"/>
    <property type="match status" value="1"/>
</dbReference>
<feature type="domain" description="HAM1-like N-terminal" evidence="3">
    <location>
        <begin position="6"/>
        <end position="205"/>
    </location>
</feature>
<dbReference type="AlphaFoldDB" id="A0A8H5CG13"/>
<keyword evidence="5" id="KW-1185">Reference proteome</keyword>
<feature type="domain" description="HAM1-like C-terminal" evidence="2">
    <location>
        <begin position="667"/>
        <end position="728"/>
    </location>
</feature>
<name>A0A8H5CG13_9AGAR</name>
<evidence type="ECO:0000313" key="4">
    <source>
        <dbReference type="EMBL" id="KAF5340103.1"/>
    </source>
</evidence>
<dbReference type="InterPro" id="IPR045967">
    <property type="entry name" value="HAM1-like_N"/>
</dbReference>
<feature type="region of interest" description="Disordered" evidence="1">
    <location>
        <begin position="286"/>
        <end position="308"/>
    </location>
</feature>
<dbReference type="EMBL" id="JAACJM010000179">
    <property type="protein sequence ID" value="KAF5340103.1"/>
    <property type="molecule type" value="Genomic_DNA"/>
</dbReference>
<dbReference type="PANTHER" id="PTHR31138:SF1">
    <property type="entry name" value="PDZ DOMAIN-CONTAINING PROTEIN"/>
    <property type="match status" value="1"/>
</dbReference>
<evidence type="ECO:0000259" key="3">
    <source>
        <dbReference type="Pfam" id="PF19343"/>
    </source>
</evidence>
<dbReference type="InterPro" id="IPR027842">
    <property type="entry name" value="HAM1-like_C"/>
</dbReference>
<dbReference type="Pfam" id="PF14613">
    <property type="entry name" value="HAM1_C"/>
    <property type="match status" value="1"/>
</dbReference>
<dbReference type="Pfam" id="PF19343">
    <property type="entry name" value="HAM1_N"/>
    <property type="match status" value="2"/>
</dbReference>
<feature type="domain" description="HAM1-like N-terminal" evidence="3">
    <location>
        <begin position="253"/>
        <end position="602"/>
    </location>
</feature>
<gene>
    <name evidence="4" type="ORF">D9758_013155</name>
</gene>
<reference evidence="4 5" key="1">
    <citation type="journal article" date="2020" name="ISME J.">
        <title>Uncovering the hidden diversity of litter-decomposition mechanisms in mushroom-forming fungi.</title>
        <authorList>
            <person name="Floudas D."/>
            <person name="Bentzer J."/>
            <person name="Ahren D."/>
            <person name="Johansson T."/>
            <person name="Persson P."/>
            <person name="Tunlid A."/>
        </authorList>
    </citation>
    <scope>NUCLEOTIDE SEQUENCE [LARGE SCALE GENOMIC DNA]</scope>
    <source>
        <strain evidence="4 5">CBS 291.85</strain>
    </source>
</reference>
<feature type="compositionally biased region" description="Polar residues" evidence="1">
    <location>
        <begin position="286"/>
        <end position="304"/>
    </location>
</feature>
<accession>A0A8H5CG13</accession>
<feature type="region of interest" description="Disordered" evidence="1">
    <location>
        <begin position="176"/>
        <end position="202"/>
    </location>
</feature>
<protein>
    <submittedName>
        <fullName evidence="4">Uncharacterized protein</fullName>
    </submittedName>
</protein>
<evidence type="ECO:0000313" key="5">
    <source>
        <dbReference type="Proteomes" id="UP000559256"/>
    </source>
</evidence>